<dbReference type="Proteomes" id="UP001229421">
    <property type="component" value="Unassembled WGS sequence"/>
</dbReference>
<accession>A0AAD8P1U0</accession>
<sequence>MLQHILDDFEFYLEDDNVEIEPVVPETPRQDPIVQETTPIRHANRATKQVWTPTKEETVLSEAWYHVYEDGNMGDQKCPKRFWLEVINTSRLEFYHNTLVQFLG</sequence>
<protein>
    <submittedName>
        <fullName evidence="1">Uncharacterized protein</fullName>
    </submittedName>
</protein>
<evidence type="ECO:0000313" key="1">
    <source>
        <dbReference type="EMBL" id="KAK1428972.1"/>
    </source>
</evidence>
<name>A0AAD8P1U0_TARER</name>
<proteinExistence type="predicted"/>
<dbReference type="AlphaFoldDB" id="A0AAD8P1U0"/>
<organism evidence="1 2">
    <name type="scientific">Tagetes erecta</name>
    <name type="common">African marigold</name>
    <dbReference type="NCBI Taxonomy" id="13708"/>
    <lineage>
        <taxon>Eukaryota</taxon>
        <taxon>Viridiplantae</taxon>
        <taxon>Streptophyta</taxon>
        <taxon>Embryophyta</taxon>
        <taxon>Tracheophyta</taxon>
        <taxon>Spermatophyta</taxon>
        <taxon>Magnoliopsida</taxon>
        <taxon>eudicotyledons</taxon>
        <taxon>Gunneridae</taxon>
        <taxon>Pentapetalae</taxon>
        <taxon>asterids</taxon>
        <taxon>campanulids</taxon>
        <taxon>Asterales</taxon>
        <taxon>Asteraceae</taxon>
        <taxon>Asteroideae</taxon>
        <taxon>Heliantheae alliance</taxon>
        <taxon>Tageteae</taxon>
        <taxon>Tagetes</taxon>
    </lineage>
</organism>
<reference evidence="1" key="1">
    <citation type="journal article" date="2023" name="bioRxiv">
        <title>Improved chromosome-level genome assembly for marigold (Tagetes erecta).</title>
        <authorList>
            <person name="Jiang F."/>
            <person name="Yuan L."/>
            <person name="Wang S."/>
            <person name="Wang H."/>
            <person name="Xu D."/>
            <person name="Wang A."/>
            <person name="Fan W."/>
        </authorList>
    </citation>
    <scope>NUCLEOTIDE SEQUENCE</scope>
    <source>
        <strain evidence="1">WSJ</strain>
        <tissue evidence="1">Leaf</tissue>
    </source>
</reference>
<comment type="caution">
    <text evidence="1">The sequence shown here is derived from an EMBL/GenBank/DDBJ whole genome shotgun (WGS) entry which is preliminary data.</text>
</comment>
<gene>
    <name evidence="1" type="ORF">QVD17_17813</name>
</gene>
<dbReference type="EMBL" id="JAUHHV010000004">
    <property type="protein sequence ID" value="KAK1428972.1"/>
    <property type="molecule type" value="Genomic_DNA"/>
</dbReference>
<keyword evidence="2" id="KW-1185">Reference proteome</keyword>
<evidence type="ECO:0000313" key="2">
    <source>
        <dbReference type="Proteomes" id="UP001229421"/>
    </source>
</evidence>